<accession>Q2Q0D4</accession>
<dbReference type="AlphaFoldDB" id="Q2Q0D4"/>
<organism evidence="1">
    <name type="scientific">uncultured organism HF10_3D09</name>
    <dbReference type="NCBI Taxonomy" id="357603"/>
    <lineage>
        <taxon>unclassified sequences</taxon>
        <taxon>environmental samples</taxon>
    </lineage>
</organism>
<dbReference type="EMBL" id="DQ257435">
    <property type="protein sequence ID" value="ABB82996.1"/>
    <property type="molecule type" value="Genomic_DNA"/>
</dbReference>
<sequence length="233" mass="26845">MSMPRRAMKDMGFQACCLWCDEPDESGSSRCQKCIASHSRIREEIAKAPAEDPFYQFAKELLAMSVAPHRHDNDPVHGPWLVEQQRRAGQYITEKQNQTEQDVLEIFENQKKVEKQNIIQDIANKNRWKNRPPGPEAARKIGSDTWDETDIDTNQYHAGRTIPSKDIMPVDRSDRAGEDIEMVTRANIKAKNADVDEDILEILENEELHQRKAKKNVWQSTVSEVLDMLDDDN</sequence>
<protein>
    <submittedName>
        <fullName evidence="1">Uncharacterized protein</fullName>
    </submittedName>
</protein>
<evidence type="ECO:0000313" key="1">
    <source>
        <dbReference type="EMBL" id="ABB82996.1"/>
    </source>
</evidence>
<proteinExistence type="predicted"/>
<name>Q2Q0D4_9ZZZZ</name>
<reference evidence="1" key="1">
    <citation type="journal article" date="2006" name="Nature">
        <title>Proteorhodopsin lateral gene transfer between marine planktonic Bacteria and Archaea.</title>
        <authorList>
            <person name="Frigaard N.U."/>
            <person name="Martinez A."/>
            <person name="Mincer T.J."/>
            <person name="DeLong E.F."/>
        </authorList>
    </citation>
    <scope>NUCLEOTIDE SEQUENCE</scope>
</reference>